<dbReference type="PROSITE" id="PS50112">
    <property type="entry name" value="PAS"/>
    <property type="match status" value="1"/>
</dbReference>
<keyword evidence="6" id="KW-0902">Two-component regulatory system</keyword>
<accession>A0A6B0TCK1</accession>
<dbReference type="SUPFAM" id="SSF55785">
    <property type="entry name" value="PYP-like sensor domain (PAS domain)"/>
    <property type="match status" value="1"/>
</dbReference>
<feature type="domain" description="Histidine kinase" evidence="8">
    <location>
        <begin position="158"/>
        <end position="356"/>
    </location>
</feature>
<dbReference type="PROSITE" id="PS50109">
    <property type="entry name" value="HIS_KIN"/>
    <property type="match status" value="1"/>
</dbReference>
<dbReference type="InterPro" id="IPR003594">
    <property type="entry name" value="HATPase_dom"/>
</dbReference>
<feature type="coiled-coil region" evidence="7">
    <location>
        <begin position="138"/>
        <end position="208"/>
    </location>
</feature>
<reference evidence="10 11" key="1">
    <citation type="submission" date="2019-12" db="EMBL/GenBank/DDBJ databases">
        <title>Isolation and characterization of three novel carbon monoxide-oxidizing members of Halobacteria from salione crusts and soils.</title>
        <authorList>
            <person name="Myers M.R."/>
            <person name="King G.M."/>
        </authorList>
    </citation>
    <scope>NUCLEOTIDE SEQUENCE [LARGE SCALE GENOMIC DNA]</scope>
    <source>
        <strain evidence="10 11">WSH3</strain>
    </source>
</reference>
<dbReference type="SUPFAM" id="SSF47384">
    <property type="entry name" value="Homodimeric domain of signal transducing histidine kinase"/>
    <property type="match status" value="1"/>
</dbReference>
<dbReference type="GO" id="GO:0006355">
    <property type="term" value="P:regulation of DNA-templated transcription"/>
    <property type="evidence" value="ECO:0007669"/>
    <property type="project" value="InterPro"/>
</dbReference>
<evidence type="ECO:0000256" key="2">
    <source>
        <dbReference type="ARBA" id="ARBA00012438"/>
    </source>
</evidence>
<dbReference type="InterPro" id="IPR035965">
    <property type="entry name" value="PAS-like_dom_sf"/>
</dbReference>
<name>A0A6B0TCK1_9EURY</name>
<dbReference type="Gene3D" id="3.30.450.20">
    <property type="entry name" value="PAS domain"/>
    <property type="match status" value="1"/>
</dbReference>
<keyword evidence="7" id="KW-0175">Coiled coil</keyword>
<dbReference type="InterPro" id="IPR036890">
    <property type="entry name" value="HATPase_C_sf"/>
</dbReference>
<dbReference type="PANTHER" id="PTHR43711">
    <property type="entry name" value="TWO-COMPONENT HISTIDINE KINASE"/>
    <property type="match status" value="1"/>
</dbReference>
<dbReference type="SMART" id="SM00387">
    <property type="entry name" value="HATPase_c"/>
    <property type="match status" value="1"/>
</dbReference>
<feature type="domain" description="PAS" evidence="9">
    <location>
        <begin position="20"/>
        <end position="73"/>
    </location>
</feature>
<evidence type="ECO:0000256" key="6">
    <source>
        <dbReference type="ARBA" id="ARBA00023012"/>
    </source>
</evidence>
<evidence type="ECO:0000259" key="9">
    <source>
        <dbReference type="PROSITE" id="PS50112"/>
    </source>
</evidence>
<dbReference type="InterPro" id="IPR005467">
    <property type="entry name" value="His_kinase_dom"/>
</dbReference>
<dbReference type="Pfam" id="PF00512">
    <property type="entry name" value="HisKA"/>
    <property type="match status" value="1"/>
</dbReference>
<dbReference type="InterPro" id="IPR000014">
    <property type="entry name" value="PAS"/>
</dbReference>
<sequence>MASSEEMGGSAAELESLVRDTDFFRSLVENGSDAIVSIDENSTILYANQAVERVFGYEPEELVGEKLTVIMPERFQADHFESVQRYLETGERQLDWNNIRLPALHKDGHEVTLSITFEEHSYEGKRIFSGIMRDISERVEQQRELERQNERLEQFASLVSHDLRDPLQAAKATTAVAKAGDEEALEELDEIHDRMERLIEDVLSLAKQGQAVGETEPVDLREVSERAWSTADTDGATLTFGESLPTVSADPERLEALFGNLFRNAVEHGRSSAADDPATLTVEIGPLADGEGFYVADDGTGFGDTDADQLFEYGYTTNEDGTGFGLSIVAEIAEAHGWEISATESASGGARFEVRT</sequence>
<organism evidence="10 11">
    <name type="scientific">Halovenus carboxidivorans</name>
    <dbReference type="NCBI Taxonomy" id="2692199"/>
    <lineage>
        <taxon>Archaea</taxon>
        <taxon>Methanobacteriati</taxon>
        <taxon>Methanobacteriota</taxon>
        <taxon>Stenosarchaea group</taxon>
        <taxon>Halobacteria</taxon>
        <taxon>Halobacteriales</taxon>
        <taxon>Haloarculaceae</taxon>
        <taxon>Halovenus</taxon>
    </lineage>
</organism>
<comment type="caution">
    <text evidence="10">The sequence shown here is derived from an EMBL/GenBank/DDBJ whole genome shotgun (WGS) entry which is preliminary data.</text>
</comment>
<dbReference type="PANTHER" id="PTHR43711:SF1">
    <property type="entry name" value="HISTIDINE KINASE 1"/>
    <property type="match status" value="1"/>
</dbReference>
<dbReference type="Proteomes" id="UP000466535">
    <property type="component" value="Unassembled WGS sequence"/>
</dbReference>
<dbReference type="InterPro" id="IPR036097">
    <property type="entry name" value="HisK_dim/P_sf"/>
</dbReference>
<keyword evidence="11" id="KW-1185">Reference proteome</keyword>
<proteinExistence type="predicted"/>
<dbReference type="GO" id="GO:0000155">
    <property type="term" value="F:phosphorelay sensor kinase activity"/>
    <property type="evidence" value="ECO:0007669"/>
    <property type="project" value="InterPro"/>
</dbReference>
<evidence type="ECO:0000256" key="1">
    <source>
        <dbReference type="ARBA" id="ARBA00000085"/>
    </source>
</evidence>
<evidence type="ECO:0000256" key="3">
    <source>
        <dbReference type="ARBA" id="ARBA00022553"/>
    </source>
</evidence>
<dbReference type="Pfam" id="PF02518">
    <property type="entry name" value="HATPase_c"/>
    <property type="match status" value="1"/>
</dbReference>
<dbReference type="RefSeq" id="WP_159763012.1">
    <property type="nucleotide sequence ID" value="NZ_WUUT01000001.1"/>
</dbReference>
<dbReference type="CDD" id="cd00130">
    <property type="entry name" value="PAS"/>
    <property type="match status" value="1"/>
</dbReference>
<evidence type="ECO:0000313" key="10">
    <source>
        <dbReference type="EMBL" id="MXR50929.1"/>
    </source>
</evidence>
<dbReference type="Gene3D" id="1.10.287.130">
    <property type="match status" value="1"/>
</dbReference>
<dbReference type="PRINTS" id="PR00344">
    <property type="entry name" value="BCTRLSENSOR"/>
</dbReference>
<dbReference type="EMBL" id="WUUT01000001">
    <property type="protein sequence ID" value="MXR50929.1"/>
    <property type="molecule type" value="Genomic_DNA"/>
</dbReference>
<dbReference type="SMART" id="SM00388">
    <property type="entry name" value="HisKA"/>
    <property type="match status" value="1"/>
</dbReference>
<keyword evidence="5" id="KW-0418">Kinase</keyword>
<dbReference type="OrthoDB" id="8127at2157"/>
<evidence type="ECO:0000256" key="5">
    <source>
        <dbReference type="ARBA" id="ARBA00022777"/>
    </source>
</evidence>
<dbReference type="Pfam" id="PF00989">
    <property type="entry name" value="PAS"/>
    <property type="match status" value="1"/>
</dbReference>
<evidence type="ECO:0000259" key="8">
    <source>
        <dbReference type="PROSITE" id="PS50109"/>
    </source>
</evidence>
<dbReference type="InterPro" id="IPR003661">
    <property type="entry name" value="HisK_dim/P_dom"/>
</dbReference>
<dbReference type="InterPro" id="IPR013767">
    <property type="entry name" value="PAS_fold"/>
</dbReference>
<evidence type="ECO:0000256" key="4">
    <source>
        <dbReference type="ARBA" id="ARBA00022679"/>
    </source>
</evidence>
<keyword evidence="3" id="KW-0597">Phosphoprotein</keyword>
<evidence type="ECO:0000313" key="11">
    <source>
        <dbReference type="Proteomes" id="UP000466535"/>
    </source>
</evidence>
<dbReference type="EC" id="2.7.13.3" evidence="2"/>
<dbReference type="Gene3D" id="3.30.565.10">
    <property type="entry name" value="Histidine kinase-like ATPase, C-terminal domain"/>
    <property type="match status" value="1"/>
</dbReference>
<evidence type="ECO:0000256" key="7">
    <source>
        <dbReference type="SAM" id="Coils"/>
    </source>
</evidence>
<dbReference type="SUPFAM" id="SSF55874">
    <property type="entry name" value="ATPase domain of HSP90 chaperone/DNA topoisomerase II/histidine kinase"/>
    <property type="match status" value="1"/>
</dbReference>
<protein>
    <recommendedName>
        <fullName evidence="2">histidine kinase</fullName>
        <ecNumber evidence="2">2.7.13.3</ecNumber>
    </recommendedName>
</protein>
<dbReference type="CDD" id="cd00082">
    <property type="entry name" value="HisKA"/>
    <property type="match status" value="1"/>
</dbReference>
<dbReference type="NCBIfam" id="TIGR00229">
    <property type="entry name" value="sensory_box"/>
    <property type="match status" value="1"/>
</dbReference>
<dbReference type="SMART" id="SM00091">
    <property type="entry name" value="PAS"/>
    <property type="match status" value="1"/>
</dbReference>
<gene>
    <name evidence="10" type="ORF">GRX03_04810</name>
</gene>
<dbReference type="InterPro" id="IPR050736">
    <property type="entry name" value="Sensor_HK_Regulatory"/>
</dbReference>
<comment type="catalytic activity">
    <reaction evidence="1">
        <text>ATP + protein L-histidine = ADP + protein N-phospho-L-histidine.</text>
        <dbReference type="EC" id="2.7.13.3"/>
    </reaction>
</comment>
<dbReference type="InterPro" id="IPR004358">
    <property type="entry name" value="Sig_transdc_His_kin-like_C"/>
</dbReference>
<dbReference type="AlphaFoldDB" id="A0A6B0TCK1"/>
<keyword evidence="4" id="KW-0808">Transferase</keyword>